<dbReference type="InterPro" id="IPR000900">
    <property type="entry name" value="Nebulin_repeat"/>
</dbReference>
<dbReference type="RefSeq" id="XP_038058396.1">
    <property type="nucleotide sequence ID" value="XM_038202468.1"/>
</dbReference>
<dbReference type="Pfam" id="PF00018">
    <property type="entry name" value="SH3_1"/>
    <property type="match status" value="1"/>
</dbReference>
<dbReference type="PROSITE" id="PS50002">
    <property type="entry name" value="SH3"/>
    <property type="match status" value="1"/>
</dbReference>
<dbReference type="SMART" id="SM00326">
    <property type="entry name" value="SH3"/>
    <property type="match status" value="1"/>
</dbReference>
<dbReference type="Proteomes" id="UP000887568">
    <property type="component" value="Unplaced"/>
</dbReference>
<evidence type="ECO:0000256" key="3">
    <source>
        <dbReference type="ARBA" id="ARBA00022737"/>
    </source>
</evidence>
<dbReference type="GO" id="GO:0046872">
    <property type="term" value="F:metal ion binding"/>
    <property type="evidence" value="ECO:0007669"/>
    <property type="project" value="UniProtKB-KW"/>
</dbReference>
<reference evidence="11" key="1">
    <citation type="submission" date="2022-11" db="UniProtKB">
        <authorList>
            <consortium name="EnsemblMetazoa"/>
        </authorList>
    </citation>
    <scope>IDENTIFICATION</scope>
</reference>
<dbReference type="Gene3D" id="2.10.110.10">
    <property type="entry name" value="Cysteine Rich Protein"/>
    <property type="match status" value="1"/>
</dbReference>
<dbReference type="InterPro" id="IPR001781">
    <property type="entry name" value="Znf_LIM"/>
</dbReference>
<dbReference type="SUPFAM" id="SSF50044">
    <property type="entry name" value="SH3-domain"/>
    <property type="match status" value="1"/>
</dbReference>
<dbReference type="EnsemblMetazoa" id="XM_038202468.1">
    <property type="protein sequence ID" value="XP_038058396.1"/>
    <property type="gene ID" value="LOC119729747"/>
</dbReference>
<keyword evidence="4 6" id="KW-0862">Zinc</keyword>
<dbReference type="OMA" id="TPVYHHQ"/>
<evidence type="ECO:0000259" key="10">
    <source>
        <dbReference type="PROSITE" id="PS50023"/>
    </source>
</evidence>
<name>A0A914A4T2_PATMI</name>
<dbReference type="InterPro" id="IPR001452">
    <property type="entry name" value="SH3_domain"/>
</dbReference>
<keyword evidence="5 6" id="KW-0440">LIM domain</keyword>
<dbReference type="SUPFAM" id="SSF57716">
    <property type="entry name" value="Glucocorticoid receptor-like (DNA-binding domain)"/>
    <property type="match status" value="1"/>
</dbReference>
<feature type="domain" description="SH3" evidence="9">
    <location>
        <begin position="190"/>
        <end position="250"/>
    </location>
</feature>
<evidence type="ECO:0000256" key="2">
    <source>
        <dbReference type="ARBA" id="ARBA00022723"/>
    </source>
</evidence>
<evidence type="ECO:0000259" key="9">
    <source>
        <dbReference type="PROSITE" id="PS50002"/>
    </source>
</evidence>
<feature type="compositionally biased region" description="Pro residues" evidence="8">
    <location>
        <begin position="174"/>
        <end position="191"/>
    </location>
</feature>
<dbReference type="InterPro" id="IPR051759">
    <property type="entry name" value="LIM-SH3_domain_protein"/>
</dbReference>
<evidence type="ECO:0000313" key="11">
    <source>
        <dbReference type="EnsemblMetazoa" id="XP_038058396.1"/>
    </source>
</evidence>
<keyword evidence="12" id="KW-1185">Reference proteome</keyword>
<protein>
    <recommendedName>
        <fullName evidence="13">LIM and SH3 domain protein Lasp</fullName>
    </recommendedName>
</protein>
<dbReference type="CDD" id="cd09447">
    <property type="entry name" value="LIM_LASP"/>
    <property type="match status" value="1"/>
</dbReference>
<evidence type="ECO:0000256" key="6">
    <source>
        <dbReference type="PROSITE-ProRule" id="PRU00125"/>
    </source>
</evidence>
<proteinExistence type="predicted"/>
<dbReference type="OrthoDB" id="191061at2759"/>
<dbReference type="FunFam" id="2.10.110.10:FF:000087">
    <property type="entry name" value="LIM zinc-binding domain-containing Nebulette"/>
    <property type="match status" value="1"/>
</dbReference>
<dbReference type="SMART" id="SM00132">
    <property type="entry name" value="LIM"/>
    <property type="match status" value="1"/>
</dbReference>
<feature type="region of interest" description="Disordered" evidence="8">
    <location>
        <begin position="163"/>
        <end position="192"/>
    </location>
</feature>
<dbReference type="PANTHER" id="PTHR46218">
    <property type="entry name" value="LASP"/>
    <property type="match status" value="1"/>
</dbReference>
<keyword evidence="3" id="KW-0677">Repeat</keyword>
<feature type="domain" description="LIM zinc-binding" evidence="10">
    <location>
        <begin position="3"/>
        <end position="63"/>
    </location>
</feature>
<sequence>MNAPCARCKKTVYPVEKLSCLDKTWHKGCFTCETCNIKLTMKTYKGYNKLPYCNTHYPTTRFTAVADTPENKRLAKQTANQSNLVYHKDHVESLSKFSQVADTPAMETSKRNQMNASQINYAAKAPTAIPQQPPPGSQYEMDPVDYNPESELETALGSVWRGAVQSGGYEPPQHTQPPPAAPVAAPPPPSSGPKYVALYDYAAADEDEVSFNEGDNIIDVTIIDDGWMEGRVERTGQFGMLPSNYVEMPR</sequence>
<evidence type="ECO:0000256" key="5">
    <source>
        <dbReference type="ARBA" id="ARBA00023038"/>
    </source>
</evidence>
<keyword evidence="1 7" id="KW-0728">SH3 domain</keyword>
<dbReference type="SMART" id="SM00227">
    <property type="entry name" value="NEBU"/>
    <property type="match status" value="2"/>
</dbReference>
<evidence type="ECO:0000313" key="12">
    <source>
        <dbReference type="Proteomes" id="UP000887568"/>
    </source>
</evidence>
<dbReference type="PROSITE" id="PS50023">
    <property type="entry name" value="LIM_DOMAIN_2"/>
    <property type="match status" value="1"/>
</dbReference>
<evidence type="ECO:0000256" key="1">
    <source>
        <dbReference type="ARBA" id="ARBA00022443"/>
    </source>
</evidence>
<accession>A0A914A4T2</accession>
<dbReference type="PROSITE" id="PS00478">
    <property type="entry name" value="LIM_DOMAIN_1"/>
    <property type="match status" value="1"/>
</dbReference>
<dbReference type="GeneID" id="119729747"/>
<dbReference type="GO" id="GO:0005737">
    <property type="term" value="C:cytoplasm"/>
    <property type="evidence" value="ECO:0007669"/>
    <property type="project" value="UniProtKB-ARBA"/>
</dbReference>
<dbReference type="InterPro" id="IPR036028">
    <property type="entry name" value="SH3-like_dom_sf"/>
</dbReference>
<evidence type="ECO:0000256" key="8">
    <source>
        <dbReference type="SAM" id="MobiDB-lite"/>
    </source>
</evidence>
<evidence type="ECO:0000256" key="4">
    <source>
        <dbReference type="ARBA" id="ARBA00022833"/>
    </source>
</evidence>
<dbReference type="CDD" id="cd11789">
    <property type="entry name" value="SH3_Nebulin_family_C"/>
    <property type="match status" value="1"/>
</dbReference>
<dbReference type="AlphaFoldDB" id="A0A914A4T2"/>
<dbReference type="PANTHER" id="PTHR46218:SF4">
    <property type="entry name" value="LIM AND SH3 DOMAIN PROTEIN LASP"/>
    <property type="match status" value="1"/>
</dbReference>
<dbReference type="Gene3D" id="2.30.30.40">
    <property type="entry name" value="SH3 Domains"/>
    <property type="match status" value="1"/>
</dbReference>
<dbReference type="CTD" id="3927"/>
<dbReference type="GO" id="GO:0051015">
    <property type="term" value="F:actin filament binding"/>
    <property type="evidence" value="ECO:0007669"/>
    <property type="project" value="TreeGrafter"/>
</dbReference>
<evidence type="ECO:0008006" key="13">
    <source>
        <dbReference type="Google" id="ProtNLM"/>
    </source>
</evidence>
<dbReference type="GO" id="GO:0005925">
    <property type="term" value="C:focal adhesion"/>
    <property type="evidence" value="ECO:0007669"/>
    <property type="project" value="TreeGrafter"/>
</dbReference>
<dbReference type="PRINTS" id="PR00452">
    <property type="entry name" value="SH3DOMAIN"/>
</dbReference>
<evidence type="ECO:0000256" key="7">
    <source>
        <dbReference type="PROSITE-ProRule" id="PRU00192"/>
    </source>
</evidence>
<keyword evidence="2 6" id="KW-0479">Metal-binding</keyword>
<organism evidence="11 12">
    <name type="scientific">Patiria miniata</name>
    <name type="common">Bat star</name>
    <name type="synonym">Asterina miniata</name>
    <dbReference type="NCBI Taxonomy" id="46514"/>
    <lineage>
        <taxon>Eukaryota</taxon>
        <taxon>Metazoa</taxon>
        <taxon>Echinodermata</taxon>
        <taxon>Eleutherozoa</taxon>
        <taxon>Asterozoa</taxon>
        <taxon>Asteroidea</taxon>
        <taxon>Valvatacea</taxon>
        <taxon>Valvatida</taxon>
        <taxon>Asterinidae</taxon>
        <taxon>Patiria</taxon>
    </lineage>
</organism>
<dbReference type="Pfam" id="PF00412">
    <property type="entry name" value="LIM"/>
    <property type="match status" value="1"/>
</dbReference>